<comment type="caution">
    <text evidence="2">The sequence shown here is derived from an EMBL/GenBank/DDBJ whole genome shotgun (WGS) entry which is preliminary data.</text>
</comment>
<dbReference type="EMBL" id="LLXE01000712">
    <property type="protein sequence ID" value="KUM55648.1"/>
    <property type="molecule type" value="Genomic_DNA"/>
</dbReference>
<evidence type="ECO:0000313" key="3">
    <source>
        <dbReference type="Proteomes" id="UP000055045"/>
    </source>
</evidence>
<name>A0A101M7W0_PENFR</name>
<dbReference type="Proteomes" id="UP000055045">
    <property type="component" value="Unassembled WGS sequence"/>
</dbReference>
<sequence length="82" mass="9143">MADSALGRTSFDVAHGVRGRAQATKRASHNSEAIQESPRRNKREYVYQKSKKGIVISSQKTTIVKSKSPETLSNTILFSRHL</sequence>
<evidence type="ECO:0000256" key="1">
    <source>
        <dbReference type="SAM" id="MobiDB-lite"/>
    </source>
</evidence>
<protein>
    <submittedName>
        <fullName evidence="2">Uncharacterized protein</fullName>
    </submittedName>
</protein>
<keyword evidence="3" id="KW-1185">Reference proteome</keyword>
<proteinExistence type="predicted"/>
<accession>A0A101M7W0</accession>
<feature type="region of interest" description="Disordered" evidence="1">
    <location>
        <begin position="1"/>
        <end position="44"/>
    </location>
</feature>
<dbReference type="AlphaFoldDB" id="A0A101M7W0"/>
<evidence type="ECO:0000313" key="2">
    <source>
        <dbReference type="EMBL" id="KUM55648.1"/>
    </source>
</evidence>
<reference evidence="2 3" key="1">
    <citation type="submission" date="2015-10" db="EMBL/GenBank/DDBJ databases">
        <title>Genome sequencing of Penicillium freii.</title>
        <authorList>
            <person name="Nguyen H.D."/>
            <person name="Visagie C.M."/>
            <person name="Seifert K.A."/>
        </authorList>
    </citation>
    <scope>NUCLEOTIDE SEQUENCE [LARGE SCALE GENOMIC DNA]</scope>
    <source>
        <strain evidence="2 3">DAOM 242723</strain>
    </source>
</reference>
<organism evidence="2 3">
    <name type="scientific">Penicillium freii</name>
    <dbReference type="NCBI Taxonomy" id="48697"/>
    <lineage>
        <taxon>Eukaryota</taxon>
        <taxon>Fungi</taxon>
        <taxon>Dikarya</taxon>
        <taxon>Ascomycota</taxon>
        <taxon>Pezizomycotina</taxon>
        <taxon>Eurotiomycetes</taxon>
        <taxon>Eurotiomycetidae</taxon>
        <taxon>Eurotiales</taxon>
        <taxon>Aspergillaceae</taxon>
        <taxon>Penicillium</taxon>
    </lineage>
</organism>
<gene>
    <name evidence="2" type="ORF">ACN42_g11599</name>
</gene>